<evidence type="ECO:0000313" key="7">
    <source>
        <dbReference type="EMBL" id="CAF9941446.1"/>
    </source>
</evidence>
<reference evidence="7" key="1">
    <citation type="submission" date="2021-03" db="EMBL/GenBank/DDBJ databases">
        <authorList>
            <person name="Tagirdzhanova G."/>
        </authorList>
    </citation>
    <scope>NUCLEOTIDE SEQUENCE</scope>
</reference>
<evidence type="ECO:0000256" key="5">
    <source>
        <dbReference type="ARBA" id="ARBA00023239"/>
    </source>
</evidence>
<dbReference type="Proteomes" id="UP000664521">
    <property type="component" value="Unassembled WGS sequence"/>
</dbReference>
<dbReference type="Pfam" id="PF02784">
    <property type="entry name" value="Orn_Arg_deC_N"/>
    <property type="match status" value="1"/>
</dbReference>
<keyword evidence="4" id="KW-0663">Pyridoxal phosphate</keyword>
<dbReference type="InterPro" id="IPR022644">
    <property type="entry name" value="De-COase2_N"/>
</dbReference>
<name>A0A8H3PHL2_9LECA</name>
<dbReference type="SUPFAM" id="SSF51419">
    <property type="entry name" value="PLP-binding barrel"/>
    <property type="match status" value="1"/>
</dbReference>
<evidence type="ECO:0000259" key="6">
    <source>
        <dbReference type="Pfam" id="PF02784"/>
    </source>
</evidence>
<accession>A0A8H3PHL2</accession>
<dbReference type="GO" id="GO:0005737">
    <property type="term" value="C:cytoplasm"/>
    <property type="evidence" value="ECO:0007669"/>
    <property type="project" value="TreeGrafter"/>
</dbReference>
<dbReference type="AlphaFoldDB" id="A0A8H3PHL2"/>
<gene>
    <name evidence="7" type="ORF">HETSPECPRED_003229</name>
</gene>
<dbReference type="PRINTS" id="PR01179">
    <property type="entry name" value="ODADCRBXLASE"/>
</dbReference>
<dbReference type="SUPFAM" id="SSF50621">
    <property type="entry name" value="Alanine racemase C-terminal domain-like"/>
    <property type="match status" value="1"/>
</dbReference>
<dbReference type="PRINTS" id="PR01182">
    <property type="entry name" value="ORNDCRBXLASE"/>
</dbReference>
<organism evidence="7 8">
    <name type="scientific">Heterodermia speciosa</name>
    <dbReference type="NCBI Taxonomy" id="116794"/>
    <lineage>
        <taxon>Eukaryota</taxon>
        <taxon>Fungi</taxon>
        <taxon>Dikarya</taxon>
        <taxon>Ascomycota</taxon>
        <taxon>Pezizomycotina</taxon>
        <taxon>Lecanoromycetes</taxon>
        <taxon>OSLEUM clade</taxon>
        <taxon>Lecanoromycetidae</taxon>
        <taxon>Caliciales</taxon>
        <taxon>Physciaceae</taxon>
        <taxon>Heterodermia</taxon>
    </lineage>
</organism>
<keyword evidence="8" id="KW-1185">Reference proteome</keyword>
<evidence type="ECO:0000313" key="8">
    <source>
        <dbReference type="Proteomes" id="UP000664521"/>
    </source>
</evidence>
<dbReference type="PANTHER" id="PTHR11482">
    <property type="entry name" value="ARGININE/DIAMINOPIMELATE/ORNITHINE DECARBOXYLASE"/>
    <property type="match status" value="1"/>
</dbReference>
<dbReference type="InterPro" id="IPR009006">
    <property type="entry name" value="Ala_racemase/Decarboxylase_C"/>
</dbReference>
<dbReference type="GO" id="GO:0033387">
    <property type="term" value="P:putrescine biosynthetic process from arginine, via ornithine"/>
    <property type="evidence" value="ECO:0007669"/>
    <property type="project" value="TreeGrafter"/>
</dbReference>
<comment type="cofactor">
    <cofactor evidence="1">
        <name>pyridoxal 5'-phosphate</name>
        <dbReference type="ChEBI" id="CHEBI:597326"/>
    </cofactor>
</comment>
<dbReference type="Gene3D" id="3.20.20.10">
    <property type="entry name" value="Alanine racemase"/>
    <property type="match status" value="1"/>
</dbReference>
<comment type="similarity">
    <text evidence="2">Belongs to the Orn/Lys/Arg decarboxylase class-II family.</text>
</comment>
<dbReference type="InterPro" id="IPR002433">
    <property type="entry name" value="Orn_de-COase"/>
</dbReference>
<evidence type="ECO:0000256" key="2">
    <source>
        <dbReference type="ARBA" id="ARBA00008872"/>
    </source>
</evidence>
<evidence type="ECO:0000256" key="4">
    <source>
        <dbReference type="ARBA" id="ARBA00022898"/>
    </source>
</evidence>
<sequence>MDSILQLGVDPSRIIFANPCKTISSLRHAARRGILKTVFDNEAELLKIKDILPEARLYLRILADDTSSSIRFADKFGVSREEIPALIALAKRLCLDLVGVSFHVGTNSKNPQAFAQAIRDARFVYNTALQEGIVLQSVDIGGGFNNTNFEASAAALSSSMESEFGALLPKVTFMAEPGRFIAAEVFSLACKVIGLRSYPTNMAYINDGIYGNFMNAVIEPPIPTPVLLDFTEEATSHQKEGENATEYAIWGRTCDATDKINHSCEFHRRLYVNDWLLFKSMGGKTSDESSSKLEMQSY</sequence>
<dbReference type="InterPro" id="IPR029066">
    <property type="entry name" value="PLP-binding_barrel"/>
</dbReference>
<protein>
    <recommendedName>
        <fullName evidence="6">Orn/DAP/Arg decarboxylase 2 N-terminal domain-containing protein</fullName>
    </recommendedName>
</protein>
<dbReference type="PANTHER" id="PTHR11482:SF6">
    <property type="entry name" value="ORNITHINE DECARBOXYLASE 1-RELATED"/>
    <property type="match status" value="1"/>
</dbReference>
<proteinExistence type="inferred from homology"/>
<dbReference type="OrthoDB" id="5034579at2759"/>
<dbReference type="EMBL" id="CAJPDS010000194">
    <property type="protein sequence ID" value="CAF9941446.1"/>
    <property type="molecule type" value="Genomic_DNA"/>
</dbReference>
<keyword evidence="3" id="KW-0210">Decarboxylase</keyword>
<comment type="caution">
    <text evidence="7">The sequence shown here is derived from an EMBL/GenBank/DDBJ whole genome shotgun (WGS) entry which is preliminary data.</text>
</comment>
<evidence type="ECO:0000256" key="1">
    <source>
        <dbReference type="ARBA" id="ARBA00001933"/>
    </source>
</evidence>
<feature type="domain" description="Orn/DAP/Arg decarboxylase 2 N-terminal" evidence="6">
    <location>
        <begin position="2"/>
        <end position="183"/>
    </location>
</feature>
<dbReference type="Gene3D" id="2.40.37.10">
    <property type="entry name" value="Lyase, Ornithine Decarboxylase, Chain A, domain 1"/>
    <property type="match status" value="1"/>
</dbReference>
<evidence type="ECO:0000256" key="3">
    <source>
        <dbReference type="ARBA" id="ARBA00022793"/>
    </source>
</evidence>
<dbReference type="GO" id="GO:0004586">
    <property type="term" value="F:ornithine decarboxylase activity"/>
    <property type="evidence" value="ECO:0007669"/>
    <property type="project" value="TreeGrafter"/>
</dbReference>
<dbReference type="InterPro" id="IPR000183">
    <property type="entry name" value="Orn/DAP/Arg_de-COase"/>
</dbReference>
<keyword evidence="5" id="KW-0456">Lyase</keyword>